<keyword evidence="2" id="KW-1185">Reference proteome</keyword>
<sequence length="32" mass="3161">MGKGTMCSGIATGDCASFLSQLGTHESNSVIG</sequence>
<accession>K9H1D4</accession>
<protein>
    <submittedName>
        <fullName evidence="1">Uncharacterized protein</fullName>
    </submittedName>
</protein>
<dbReference type="OrthoDB" id="10441272at2759"/>
<dbReference type="HOGENOM" id="CLU_3392457_0_0_1"/>
<organism evidence="1 2">
    <name type="scientific">Penicillium digitatum (strain PHI26 / CECT 20796)</name>
    <name type="common">Green mold</name>
    <dbReference type="NCBI Taxonomy" id="1170229"/>
    <lineage>
        <taxon>Eukaryota</taxon>
        <taxon>Fungi</taxon>
        <taxon>Dikarya</taxon>
        <taxon>Ascomycota</taxon>
        <taxon>Pezizomycotina</taxon>
        <taxon>Eurotiomycetes</taxon>
        <taxon>Eurotiomycetidae</taxon>
        <taxon>Eurotiales</taxon>
        <taxon>Aspergillaceae</taxon>
        <taxon>Penicillium</taxon>
    </lineage>
</organism>
<dbReference type="Proteomes" id="UP000009882">
    <property type="component" value="Unassembled WGS sequence"/>
</dbReference>
<name>K9H1D4_PEND2</name>
<proteinExistence type="predicted"/>
<dbReference type="EMBL" id="AKCT01000030">
    <property type="protein sequence ID" value="EKV18896.1"/>
    <property type="molecule type" value="Genomic_DNA"/>
</dbReference>
<comment type="caution">
    <text evidence="1">The sequence shown here is derived from an EMBL/GenBank/DDBJ whole genome shotgun (WGS) entry which is preliminary data.</text>
</comment>
<evidence type="ECO:0000313" key="2">
    <source>
        <dbReference type="Proteomes" id="UP000009882"/>
    </source>
</evidence>
<evidence type="ECO:0000313" key="1">
    <source>
        <dbReference type="EMBL" id="EKV18896.1"/>
    </source>
</evidence>
<reference evidence="2" key="1">
    <citation type="journal article" date="2012" name="BMC Genomics">
        <title>Genome sequence of the necrotrophic fungus Penicillium digitatum, the main postharvest pathogen of citrus.</title>
        <authorList>
            <person name="Marcet-Houben M."/>
            <person name="Ballester A.-R."/>
            <person name="de la Fuente B."/>
            <person name="Harries E."/>
            <person name="Marcos J.F."/>
            <person name="Gonzalez-Candelas L."/>
            <person name="Gabaldon T."/>
        </authorList>
    </citation>
    <scope>NUCLEOTIDE SEQUENCE [LARGE SCALE GENOMIC DNA]</scope>
    <source>
        <strain evidence="2">PHI26 / CECT 20796</strain>
    </source>
</reference>
<gene>
    <name evidence="1" type="ORF">PDIG_06690</name>
</gene>
<dbReference type="InParanoid" id="K9H1D4"/>
<dbReference type="AlphaFoldDB" id="K9H1D4"/>